<dbReference type="AlphaFoldDB" id="A0A914E0Z9"/>
<evidence type="ECO:0000313" key="2">
    <source>
        <dbReference type="Proteomes" id="UP000887540"/>
    </source>
</evidence>
<feature type="transmembrane region" description="Helical" evidence="1">
    <location>
        <begin position="12"/>
        <end position="30"/>
    </location>
</feature>
<feature type="transmembrane region" description="Helical" evidence="1">
    <location>
        <begin position="36"/>
        <end position="55"/>
    </location>
</feature>
<evidence type="ECO:0000313" key="3">
    <source>
        <dbReference type="WBParaSite" id="ACRNAN_scaffold4761.g28894.t1"/>
    </source>
</evidence>
<accession>A0A914E0Z9</accession>
<keyword evidence="1" id="KW-0472">Membrane</keyword>
<proteinExistence type="predicted"/>
<dbReference type="WBParaSite" id="ACRNAN_scaffold4761.g28894.t1">
    <property type="protein sequence ID" value="ACRNAN_scaffold4761.g28894.t1"/>
    <property type="gene ID" value="ACRNAN_scaffold4761.g28894"/>
</dbReference>
<name>A0A914E0Z9_9BILA</name>
<organism evidence="2 3">
    <name type="scientific">Acrobeloides nanus</name>
    <dbReference type="NCBI Taxonomy" id="290746"/>
    <lineage>
        <taxon>Eukaryota</taxon>
        <taxon>Metazoa</taxon>
        <taxon>Ecdysozoa</taxon>
        <taxon>Nematoda</taxon>
        <taxon>Chromadorea</taxon>
        <taxon>Rhabditida</taxon>
        <taxon>Tylenchina</taxon>
        <taxon>Cephalobomorpha</taxon>
        <taxon>Cephaloboidea</taxon>
        <taxon>Cephalobidae</taxon>
        <taxon>Acrobeloides</taxon>
    </lineage>
</organism>
<reference evidence="3" key="1">
    <citation type="submission" date="2022-11" db="UniProtKB">
        <authorList>
            <consortium name="WormBaseParasite"/>
        </authorList>
    </citation>
    <scope>IDENTIFICATION</scope>
</reference>
<feature type="transmembrane region" description="Helical" evidence="1">
    <location>
        <begin position="85"/>
        <end position="107"/>
    </location>
</feature>
<sequence length="108" mass="12311">MTYGSILWARDPSLGYGLILWAIGLSYEIWTDPIGYGPILSALSYPMAYGSILWARDPSYRNVSHYCPSCNHFIGKYRRTCSKKVVRNVVLFAVFFMIGYTAAWILLD</sequence>
<protein>
    <submittedName>
        <fullName evidence="3">Uncharacterized protein</fullName>
    </submittedName>
</protein>
<keyword evidence="1" id="KW-0812">Transmembrane</keyword>
<evidence type="ECO:0000256" key="1">
    <source>
        <dbReference type="SAM" id="Phobius"/>
    </source>
</evidence>
<keyword evidence="2" id="KW-1185">Reference proteome</keyword>
<keyword evidence="1" id="KW-1133">Transmembrane helix</keyword>
<dbReference type="Proteomes" id="UP000887540">
    <property type="component" value="Unplaced"/>
</dbReference>